<keyword evidence="2" id="KW-0378">Hydrolase</keyword>
<evidence type="ECO:0000313" key="4">
    <source>
        <dbReference type="EMBL" id="CCH68012.1"/>
    </source>
</evidence>
<gene>
    <name evidence="4" type="ORF">RINTHH_18570</name>
</gene>
<sequence>MKNKPDIGRRIVNDGHVIANHTWNHRYHYHNPQAAAFEIDRTSELIYQTTGAKTNLFRPPGGMLNNGLVAYAKEKNYTIVMWSADSNDYKRPSVGTLVTSVVKQSTPGGIILLHDGGGNRSNTVESLAPMIKKLKGQGYTFATIPELLEADDRKHKLAESQKNKSLRSKT</sequence>
<dbReference type="GO" id="GO:0046872">
    <property type="term" value="F:metal ion binding"/>
    <property type="evidence" value="ECO:0007669"/>
    <property type="project" value="UniProtKB-KW"/>
</dbReference>
<dbReference type="Gene3D" id="3.20.20.370">
    <property type="entry name" value="Glycoside hydrolase/deacetylase"/>
    <property type="match status" value="1"/>
</dbReference>
<accession>M1WZZ5</accession>
<protein>
    <submittedName>
        <fullName evidence="4">Polysaccharide deacetylase, caspase activity</fullName>
    </submittedName>
</protein>
<dbReference type="InterPro" id="IPR011330">
    <property type="entry name" value="Glyco_hydro/deAcase_b/a-brl"/>
</dbReference>
<feature type="domain" description="NodB homology" evidence="3">
    <location>
        <begin position="1"/>
        <end position="142"/>
    </location>
</feature>
<evidence type="ECO:0000313" key="5">
    <source>
        <dbReference type="Proteomes" id="UP000053051"/>
    </source>
</evidence>
<dbReference type="SUPFAM" id="SSF88713">
    <property type="entry name" value="Glycoside hydrolase/deacetylase"/>
    <property type="match status" value="1"/>
</dbReference>
<evidence type="ECO:0000256" key="2">
    <source>
        <dbReference type="ARBA" id="ARBA00022801"/>
    </source>
</evidence>
<proteinExistence type="predicted"/>
<organism evidence="4 5">
    <name type="scientific">Richelia intracellularis HH01</name>
    <dbReference type="NCBI Taxonomy" id="1165094"/>
    <lineage>
        <taxon>Bacteria</taxon>
        <taxon>Bacillati</taxon>
        <taxon>Cyanobacteriota</taxon>
        <taxon>Cyanophyceae</taxon>
        <taxon>Nostocales</taxon>
        <taxon>Nostocaceae</taxon>
        <taxon>Richelia</taxon>
    </lineage>
</organism>
<name>M1WZZ5_9NOST</name>
<comment type="caution">
    <text evidence="4">The sequence shown here is derived from an EMBL/GenBank/DDBJ whole genome shotgun (WGS) entry which is preliminary data.</text>
</comment>
<dbReference type="PANTHER" id="PTHR10587:SF133">
    <property type="entry name" value="CHITIN DEACETYLASE 1-RELATED"/>
    <property type="match status" value="1"/>
</dbReference>
<reference evidence="4 5" key="1">
    <citation type="submission" date="2012-05" db="EMBL/GenBank/DDBJ databases">
        <authorList>
            <person name="Hilton J."/>
        </authorList>
    </citation>
    <scope>NUCLEOTIDE SEQUENCE [LARGE SCALE GENOMIC DNA]</scope>
    <source>
        <strain evidence="4 5">HH01</strain>
    </source>
</reference>
<evidence type="ECO:0000259" key="3">
    <source>
        <dbReference type="PROSITE" id="PS51677"/>
    </source>
</evidence>
<dbReference type="InterPro" id="IPR050248">
    <property type="entry name" value="Polysacc_deacetylase_ArnD"/>
</dbReference>
<reference evidence="5" key="2">
    <citation type="submission" date="2016-01" db="EMBL/GenBank/DDBJ databases">
        <title>Diatom-associated endosymboitic cyanobacterium lacks core nitrogen metabolism enzymes.</title>
        <authorList>
            <person name="Hilton J.A."/>
            <person name="Foster R.A."/>
            <person name="Tripp H.J."/>
            <person name="Carter B.J."/>
            <person name="Zehr J.P."/>
            <person name="Villareal T.A."/>
        </authorList>
    </citation>
    <scope>NUCLEOTIDE SEQUENCE [LARGE SCALE GENOMIC DNA]</scope>
    <source>
        <strain evidence="5">HH01</strain>
    </source>
</reference>
<dbReference type="Proteomes" id="UP000053051">
    <property type="component" value="Unassembled WGS sequence"/>
</dbReference>
<evidence type="ECO:0000256" key="1">
    <source>
        <dbReference type="ARBA" id="ARBA00022723"/>
    </source>
</evidence>
<dbReference type="STRING" id="1165094.RINTHH_18570"/>
<dbReference type="Pfam" id="PF01522">
    <property type="entry name" value="Polysacc_deac_1"/>
    <property type="match status" value="1"/>
</dbReference>
<dbReference type="InterPro" id="IPR002509">
    <property type="entry name" value="NODB_dom"/>
</dbReference>
<dbReference type="GO" id="GO:0016020">
    <property type="term" value="C:membrane"/>
    <property type="evidence" value="ECO:0007669"/>
    <property type="project" value="TreeGrafter"/>
</dbReference>
<dbReference type="PROSITE" id="PS51677">
    <property type="entry name" value="NODB"/>
    <property type="match status" value="1"/>
</dbReference>
<keyword evidence="5" id="KW-1185">Reference proteome</keyword>
<dbReference type="AlphaFoldDB" id="M1WZZ5"/>
<keyword evidence="1" id="KW-0479">Metal-binding</keyword>
<dbReference type="PANTHER" id="PTHR10587">
    <property type="entry name" value="GLYCOSYL TRANSFERASE-RELATED"/>
    <property type="match status" value="1"/>
</dbReference>
<dbReference type="EMBL" id="CAIY01000075">
    <property type="protein sequence ID" value="CCH68012.1"/>
    <property type="molecule type" value="Genomic_DNA"/>
</dbReference>
<dbReference type="CDD" id="cd10917">
    <property type="entry name" value="CE4_NodB_like_6s_7s"/>
    <property type="match status" value="1"/>
</dbReference>
<dbReference type="GO" id="GO:0016810">
    <property type="term" value="F:hydrolase activity, acting on carbon-nitrogen (but not peptide) bonds"/>
    <property type="evidence" value="ECO:0007669"/>
    <property type="project" value="InterPro"/>
</dbReference>
<dbReference type="GO" id="GO:0005975">
    <property type="term" value="P:carbohydrate metabolic process"/>
    <property type="evidence" value="ECO:0007669"/>
    <property type="project" value="InterPro"/>
</dbReference>